<sequence length="321" mass="34221">MERYEAGAPRREPEGCLVVAIRIPVRIVVLVLVVPVRMAYDALAAGGRVLARAVLRPLGRALARVAYVLLVAPSVLLWRHVLVPAGTALALLFRVLVVVPATWLWARLLVPLARGTGAAIDWLYTRVLTPAGHALARLGTALGQILHWTVRVLLVLPAAALWRLVLTPLGRGLAVVGGLLAVVGREVGEALGHAWRVAGRISRAVGRFLGTLLRRTLVDPARWMHRRLLVPVGHVLRDAVLRPAGRAARAAGRVTRQVLDSARHAGRQALDSARATVRAARADVRRVLLGAPGPRPPADSGEPPGAGTRTLGSSTTALTKD</sequence>
<keyword evidence="4" id="KW-1185">Reference proteome</keyword>
<dbReference type="RefSeq" id="WP_046586732.1">
    <property type="nucleotide sequence ID" value="NZ_LAVA02000004.1"/>
</dbReference>
<proteinExistence type="predicted"/>
<evidence type="ECO:0000256" key="2">
    <source>
        <dbReference type="SAM" id="Phobius"/>
    </source>
</evidence>
<organism evidence="3 4">
    <name type="scientific">Streptomyces mangrovisoli</name>
    <dbReference type="NCBI Taxonomy" id="1428628"/>
    <lineage>
        <taxon>Bacteria</taxon>
        <taxon>Bacillati</taxon>
        <taxon>Actinomycetota</taxon>
        <taxon>Actinomycetes</taxon>
        <taxon>Kitasatosporales</taxon>
        <taxon>Streptomycetaceae</taxon>
        <taxon>Streptomyces</taxon>
    </lineage>
</organism>
<reference evidence="3" key="1">
    <citation type="submission" date="2016-10" db="EMBL/GenBank/DDBJ databases">
        <title>Genome sequence of Streptomyces mangrovisoli MUSC 149.</title>
        <authorList>
            <person name="Lee L.-H."/>
            <person name="Ser H.-L."/>
        </authorList>
    </citation>
    <scope>NUCLEOTIDE SEQUENCE [LARGE SCALE GENOMIC DNA]</scope>
    <source>
        <strain evidence="3">MUSC 149</strain>
    </source>
</reference>
<keyword evidence="2" id="KW-1133">Transmembrane helix</keyword>
<feature type="transmembrane region" description="Helical" evidence="2">
    <location>
        <begin position="61"/>
        <end position="81"/>
    </location>
</feature>
<accession>A0A1J4P7H3</accession>
<name>A0A1J4P7H3_9ACTN</name>
<dbReference type="Proteomes" id="UP000034196">
    <property type="component" value="Unassembled WGS sequence"/>
</dbReference>
<comment type="caution">
    <text evidence="3">The sequence shown here is derived from an EMBL/GenBank/DDBJ whole genome shotgun (WGS) entry which is preliminary data.</text>
</comment>
<protein>
    <submittedName>
        <fullName evidence="3">Uncharacterized protein</fullName>
    </submittedName>
</protein>
<evidence type="ECO:0000313" key="4">
    <source>
        <dbReference type="Proteomes" id="UP000034196"/>
    </source>
</evidence>
<dbReference type="STRING" id="1428628.WN71_002865"/>
<evidence type="ECO:0000313" key="3">
    <source>
        <dbReference type="EMBL" id="OIJ69453.1"/>
    </source>
</evidence>
<keyword evidence="2" id="KW-0812">Transmembrane</keyword>
<evidence type="ECO:0000256" key="1">
    <source>
        <dbReference type="SAM" id="MobiDB-lite"/>
    </source>
</evidence>
<feature type="compositionally biased region" description="Polar residues" evidence="1">
    <location>
        <begin position="310"/>
        <end position="321"/>
    </location>
</feature>
<gene>
    <name evidence="3" type="ORF">WN71_002865</name>
</gene>
<dbReference type="EMBL" id="LAVA02000004">
    <property type="protein sequence ID" value="OIJ69453.1"/>
    <property type="molecule type" value="Genomic_DNA"/>
</dbReference>
<keyword evidence="2" id="KW-0472">Membrane</keyword>
<dbReference type="OrthoDB" id="4538058at2"/>
<feature type="transmembrane region" description="Helical" evidence="2">
    <location>
        <begin position="87"/>
        <end position="106"/>
    </location>
</feature>
<dbReference type="AlphaFoldDB" id="A0A1J4P7H3"/>
<feature type="region of interest" description="Disordered" evidence="1">
    <location>
        <begin position="288"/>
        <end position="321"/>
    </location>
</feature>